<dbReference type="GO" id="GO:0051601">
    <property type="term" value="P:exocyst localization"/>
    <property type="evidence" value="ECO:0007669"/>
    <property type="project" value="TreeGrafter"/>
</dbReference>
<dbReference type="STRING" id="131310.A0A0N4ZTF8"/>
<dbReference type="GO" id="GO:0000149">
    <property type="term" value="F:SNARE binding"/>
    <property type="evidence" value="ECO:0007669"/>
    <property type="project" value="TreeGrafter"/>
</dbReference>
<keyword evidence="2" id="KW-0813">Transport</keyword>
<evidence type="ECO:0000256" key="3">
    <source>
        <dbReference type="ARBA" id="ARBA00022483"/>
    </source>
</evidence>
<keyword evidence="4" id="KW-1185">Reference proteome</keyword>
<evidence type="ECO:0000256" key="1">
    <source>
        <dbReference type="ARBA" id="ARBA00009447"/>
    </source>
</evidence>
<dbReference type="AlphaFoldDB" id="A0A0N4ZTF8"/>
<keyword evidence="3" id="KW-0268">Exocytosis</keyword>
<evidence type="ECO:0000256" key="2">
    <source>
        <dbReference type="ARBA" id="ARBA00022448"/>
    </source>
</evidence>
<dbReference type="Gene3D" id="1.10.357.50">
    <property type="match status" value="1"/>
</dbReference>
<organism evidence="4 5">
    <name type="scientific">Parastrongyloides trichosuri</name>
    <name type="common">Possum-specific nematode worm</name>
    <dbReference type="NCBI Taxonomy" id="131310"/>
    <lineage>
        <taxon>Eukaryota</taxon>
        <taxon>Metazoa</taxon>
        <taxon>Ecdysozoa</taxon>
        <taxon>Nematoda</taxon>
        <taxon>Chromadorea</taxon>
        <taxon>Rhabditida</taxon>
        <taxon>Tylenchina</taxon>
        <taxon>Panagrolaimomorpha</taxon>
        <taxon>Strongyloidoidea</taxon>
        <taxon>Strongyloididae</taxon>
        <taxon>Parastrongyloides</taxon>
    </lineage>
</organism>
<dbReference type="GO" id="GO:0000145">
    <property type="term" value="C:exocyst"/>
    <property type="evidence" value="ECO:0007669"/>
    <property type="project" value="InterPro"/>
</dbReference>
<dbReference type="Proteomes" id="UP000038045">
    <property type="component" value="Unplaced"/>
</dbReference>
<dbReference type="PANTHER" id="PTHR21292:SF1">
    <property type="entry name" value="EXOCYST COMPLEX COMPONENT 3"/>
    <property type="match status" value="1"/>
</dbReference>
<dbReference type="InterPro" id="IPR042532">
    <property type="entry name" value="EXOC3/Sec6_C"/>
</dbReference>
<dbReference type="Pfam" id="PF06046">
    <property type="entry name" value="Sec6"/>
    <property type="match status" value="1"/>
</dbReference>
<dbReference type="Gene3D" id="1.10.357.70">
    <property type="entry name" value="Exocyst complex component Sec6, C-terminal domain"/>
    <property type="match status" value="1"/>
</dbReference>
<evidence type="ECO:0000313" key="4">
    <source>
        <dbReference type="Proteomes" id="UP000038045"/>
    </source>
</evidence>
<name>A0A0N4ZTF8_PARTI</name>
<dbReference type="PANTHER" id="PTHR21292">
    <property type="entry name" value="EXOCYST COMPLEX COMPONENT SEC6-RELATED"/>
    <property type="match status" value="1"/>
</dbReference>
<comment type="similarity">
    <text evidence="1">Belongs to the SEC6 family.</text>
</comment>
<proteinExistence type="inferred from homology"/>
<dbReference type="GO" id="GO:0006887">
    <property type="term" value="P:exocytosis"/>
    <property type="evidence" value="ECO:0007669"/>
    <property type="project" value="UniProtKB-KW"/>
</dbReference>
<protein>
    <submittedName>
        <fullName evidence="5">Exocyst complex component Sec6</fullName>
    </submittedName>
</protein>
<accession>A0A0N4ZTF8</accession>
<dbReference type="InterPro" id="IPR010326">
    <property type="entry name" value="EXOC3/Sec6"/>
</dbReference>
<reference evidence="5" key="1">
    <citation type="submission" date="2017-02" db="UniProtKB">
        <authorList>
            <consortium name="WormBaseParasite"/>
        </authorList>
    </citation>
    <scope>IDENTIFICATION</scope>
</reference>
<evidence type="ECO:0000313" key="5">
    <source>
        <dbReference type="WBParaSite" id="PTRK_0001178700.1"/>
    </source>
</evidence>
<sequence length="790" mass="92041">MYNVNLKKAEESAIQKVANMFTRPEHLDRLEIQTKKAERKKAAVEAMLRTGVQYQLEGIRTAVNRLQISFDDIGTVTDGLSNIKDGLESIPQLKIKMEKLSEANNVHSQYAAAMENLKHIINVNESVDKATNFLQEGKLLHSHKIIMELENARDDLMYEVYKLRSDRAAGEIQLLKNYFNEVDILINQLGKQLWFICQRGLQAVRSEDGGCEKLVSALRIIEREERIDKFYISKQSNTYDFMPPGRPRKWKKKLFNVLRESVKECIEGTQIEDRQTNTNWFARYLEVIRRTVVEDLKIVKSGLVSCFPPEYGIYDRYILMYHDSISEILREKAADDLEKNELVQLLSWIHVYPTEEMLGNPRLDININELLMERPLLSKETTNQLYDKFIDMTNKDLTSWLSNTISQEKNDWYKNELPEEESNGFYYTLLPSTLFGMVEDTISLTKQISQELIPRVINIIIDQFDQFSQKYRDAAIAYKTKHFEDRSRFSQFTSTVMAIANNSDMFCESTEKLEKTIRMTMESNFDIEQNNEIGSQSLNNYSGIISRKELIEKVYKLKTKWTTLMSNAISDLIEEVVVDINPYLQELLTKKWINDSSFIDTICITIVDYNSDYKHLRPHICRKLLEELQYKLCGEYLISIENRKITFSSYDERFAAAERFQNDANTIERMYLDFMNKGGFEFHTFQKLFSSIADIWKLSDKSLLSLETSAFARKYPDIPEDLFGAILQARGDMTKSESKSMAEEALSHVKFHPKGDKELTKLFSMTKQQTKRGFPYIEEGVQSIFANLMQ</sequence>
<dbReference type="WBParaSite" id="PTRK_0001178700.1">
    <property type="protein sequence ID" value="PTRK_0001178700.1"/>
    <property type="gene ID" value="PTRK_0001178700"/>
</dbReference>